<evidence type="ECO:0000256" key="2">
    <source>
        <dbReference type="PROSITE-ProRule" id="PRU00335"/>
    </source>
</evidence>
<comment type="caution">
    <text evidence="4">The sequence shown here is derived from an EMBL/GenBank/DDBJ whole genome shotgun (WGS) entry which is preliminary data.</text>
</comment>
<dbReference type="RefSeq" id="WP_133416461.1">
    <property type="nucleotide sequence ID" value="NZ_SCWD01000001.1"/>
</dbReference>
<dbReference type="InterPro" id="IPR009057">
    <property type="entry name" value="Homeodomain-like_sf"/>
</dbReference>
<evidence type="ECO:0000313" key="5">
    <source>
        <dbReference type="Proteomes" id="UP000295280"/>
    </source>
</evidence>
<evidence type="ECO:0000256" key="1">
    <source>
        <dbReference type="ARBA" id="ARBA00023125"/>
    </source>
</evidence>
<dbReference type="PANTHER" id="PTHR43479:SF7">
    <property type="entry name" value="TETR-FAMILY TRANSCRIPTIONAL REGULATOR"/>
    <property type="match status" value="1"/>
</dbReference>
<reference evidence="4 5" key="1">
    <citation type="submission" date="2019-01" db="EMBL/GenBank/DDBJ databases">
        <title>Draft genome sequences of the type strains of six Macrococcus species.</title>
        <authorList>
            <person name="Mazhar S."/>
            <person name="Altermann E."/>
            <person name="Hill C."/>
            <person name="Mcauliffe O."/>
        </authorList>
    </citation>
    <scope>NUCLEOTIDE SEQUENCE [LARGE SCALE GENOMIC DNA]</scope>
    <source>
        <strain evidence="4 5">ATCC 51828</strain>
    </source>
</reference>
<dbReference type="Pfam" id="PF14278">
    <property type="entry name" value="TetR_C_8"/>
    <property type="match status" value="1"/>
</dbReference>
<dbReference type="Proteomes" id="UP000295280">
    <property type="component" value="Unassembled WGS sequence"/>
</dbReference>
<gene>
    <name evidence="4" type="ORF">ERX40_00055</name>
</gene>
<sequence>MKEKQSLIEQHFLKLLEAHRFREITIKMICEEAHINRSTFYSYFLDKYDLLDRLIDHHLSALNEMSTQFLTGLEEQGDRHELSKAFLKDQFQYIYDNKVFFKTLMTVHPAQNFTQKFIQMLRVNYLRMIENQNIQYAEYFVNYTLGGQFGIIFFWLQNDCPESSEEVADIVYRNILKTNR</sequence>
<dbReference type="SUPFAM" id="SSF46689">
    <property type="entry name" value="Homeodomain-like"/>
    <property type="match status" value="1"/>
</dbReference>
<dbReference type="Pfam" id="PF00440">
    <property type="entry name" value="TetR_N"/>
    <property type="match status" value="1"/>
</dbReference>
<protein>
    <submittedName>
        <fullName evidence="4">TetR/AcrR family transcriptional regulator</fullName>
    </submittedName>
</protein>
<proteinExistence type="predicted"/>
<dbReference type="PROSITE" id="PS50977">
    <property type="entry name" value="HTH_TETR_2"/>
    <property type="match status" value="1"/>
</dbReference>
<name>A0A9Q8CL00_9STAP</name>
<dbReference type="InterPro" id="IPR039532">
    <property type="entry name" value="TetR_C_Firmicutes"/>
</dbReference>
<dbReference type="InterPro" id="IPR050624">
    <property type="entry name" value="HTH-type_Tx_Regulator"/>
</dbReference>
<accession>A0A9Q8CL00</accession>
<feature type="DNA-binding region" description="H-T-H motif" evidence="2">
    <location>
        <begin position="25"/>
        <end position="44"/>
    </location>
</feature>
<dbReference type="AlphaFoldDB" id="A0A9Q8CL00"/>
<feature type="domain" description="HTH tetR-type" evidence="3">
    <location>
        <begin position="2"/>
        <end position="62"/>
    </location>
</feature>
<dbReference type="Gene3D" id="1.10.357.10">
    <property type="entry name" value="Tetracycline Repressor, domain 2"/>
    <property type="match status" value="1"/>
</dbReference>
<dbReference type="GO" id="GO:0003677">
    <property type="term" value="F:DNA binding"/>
    <property type="evidence" value="ECO:0007669"/>
    <property type="project" value="UniProtKB-UniRule"/>
</dbReference>
<dbReference type="EMBL" id="SCWD01000001">
    <property type="protein sequence ID" value="TDM03598.1"/>
    <property type="molecule type" value="Genomic_DNA"/>
</dbReference>
<evidence type="ECO:0000313" key="4">
    <source>
        <dbReference type="EMBL" id="TDM03598.1"/>
    </source>
</evidence>
<keyword evidence="5" id="KW-1185">Reference proteome</keyword>
<keyword evidence="1 2" id="KW-0238">DNA-binding</keyword>
<dbReference type="PANTHER" id="PTHR43479">
    <property type="entry name" value="ACREF/ENVCD OPERON REPRESSOR-RELATED"/>
    <property type="match status" value="1"/>
</dbReference>
<dbReference type="InterPro" id="IPR001647">
    <property type="entry name" value="HTH_TetR"/>
</dbReference>
<evidence type="ECO:0000259" key="3">
    <source>
        <dbReference type="PROSITE" id="PS50977"/>
    </source>
</evidence>
<organism evidence="4 5">
    <name type="scientific">Macrococcus carouselicus</name>
    <dbReference type="NCBI Taxonomy" id="69969"/>
    <lineage>
        <taxon>Bacteria</taxon>
        <taxon>Bacillati</taxon>
        <taxon>Bacillota</taxon>
        <taxon>Bacilli</taxon>
        <taxon>Bacillales</taxon>
        <taxon>Staphylococcaceae</taxon>
        <taxon>Macrococcus</taxon>
    </lineage>
</organism>
<dbReference type="OrthoDB" id="9810250at2"/>